<dbReference type="Pfam" id="PF00903">
    <property type="entry name" value="Glyoxalase"/>
    <property type="match status" value="1"/>
</dbReference>
<dbReference type="InterPro" id="IPR037523">
    <property type="entry name" value="VOC_core"/>
</dbReference>
<gene>
    <name evidence="2" type="ORF">JNB85_23285</name>
</gene>
<comment type="caution">
    <text evidence="2">The sequence shown here is derived from an EMBL/GenBank/DDBJ whole genome shotgun (WGS) entry which is preliminary data.</text>
</comment>
<feature type="domain" description="VOC" evidence="1">
    <location>
        <begin position="23"/>
        <end position="159"/>
    </location>
</feature>
<reference evidence="2 3" key="1">
    <citation type="journal article" date="2021" name="MBio">
        <title>Poor Competitiveness of Bradyrhizobium in Pigeon Pea Root Colonization in Indian Soils.</title>
        <authorList>
            <person name="Chalasani D."/>
            <person name="Basu A."/>
            <person name="Pullabhotla S.V.S.R.N."/>
            <person name="Jorrin B."/>
            <person name="Neal A.L."/>
            <person name="Poole P.S."/>
            <person name="Podile A.R."/>
            <person name="Tkacz A."/>
        </authorList>
    </citation>
    <scope>NUCLEOTIDE SEQUENCE [LARGE SCALE GENOMIC DNA]</scope>
    <source>
        <strain evidence="2 3">HU56</strain>
    </source>
</reference>
<sequence length="190" mass="20431">MNHLELETKVIQAAPENAPVRMNLELLVISVSDSDRARKFYESIGWQVDIDHSVGDDYRIVQMSPPGSGCAIMFGTNITLAAPGSAQGMHLVVADIEAARTDLLCRGVAASEPFHDVGGIFHHSNGKGIVLGPNPDRKSYASYFTFSDPDGNVWTVQEVTARLPGAIGDTRFTTQLYEAVWGVSGPATNA</sequence>
<name>A0ABS7GZG2_9HYPH</name>
<dbReference type="RefSeq" id="WP_220336653.1">
    <property type="nucleotide sequence ID" value="NZ_JAEUAK010000010.1"/>
</dbReference>
<dbReference type="SUPFAM" id="SSF54593">
    <property type="entry name" value="Glyoxalase/Bleomycin resistance protein/Dihydroxybiphenyl dioxygenase"/>
    <property type="match status" value="1"/>
</dbReference>
<dbReference type="InterPro" id="IPR029068">
    <property type="entry name" value="Glyas_Bleomycin-R_OHBP_Dase"/>
</dbReference>
<proteinExistence type="predicted"/>
<evidence type="ECO:0000313" key="3">
    <source>
        <dbReference type="Proteomes" id="UP000717752"/>
    </source>
</evidence>
<evidence type="ECO:0000259" key="1">
    <source>
        <dbReference type="PROSITE" id="PS51819"/>
    </source>
</evidence>
<protein>
    <submittedName>
        <fullName evidence="2">Glyoxalase</fullName>
    </submittedName>
</protein>
<dbReference type="PROSITE" id="PS51819">
    <property type="entry name" value="VOC"/>
    <property type="match status" value="1"/>
</dbReference>
<dbReference type="InterPro" id="IPR004360">
    <property type="entry name" value="Glyas_Fos-R_dOase_dom"/>
</dbReference>
<dbReference type="EMBL" id="JAEUAK010000010">
    <property type="protein sequence ID" value="MBW9055334.1"/>
    <property type="molecule type" value="Genomic_DNA"/>
</dbReference>
<dbReference type="Proteomes" id="UP000717752">
    <property type="component" value="Unassembled WGS sequence"/>
</dbReference>
<accession>A0ABS7GZG2</accession>
<evidence type="ECO:0000313" key="2">
    <source>
        <dbReference type="EMBL" id="MBW9055334.1"/>
    </source>
</evidence>
<dbReference type="Gene3D" id="3.10.180.10">
    <property type="entry name" value="2,3-Dihydroxybiphenyl 1,2-Dioxygenase, domain 1"/>
    <property type="match status" value="1"/>
</dbReference>
<keyword evidence="3" id="KW-1185">Reference proteome</keyword>
<organism evidence="2 3">
    <name type="scientific">Rhizobium mesosinicum</name>
    <dbReference type="NCBI Taxonomy" id="335017"/>
    <lineage>
        <taxon>Bacteria</taxon>
        <taxon>Pseudomonadati</taxon>
        <taxon>Pseudomonadota</taxon>
        <taxon>Alphaproteobacteria</taxon>
        <taxon>Hyphomicrobiales</taxon>
        <taxon>Rhizobiaceae</taxon>
        <taxon>Rhizobium/Agrobacterium group</taxon>
        <taxon>Rhizobium</taxon>
    </lineage>
</organism>